<gene>
    <name evidence="1" type="ORF">RHODGE_RHODGE_03979</name>
</gene>
<evidence type="ECO:0000313" key="2">
    <source>
        <dbReference type="Proteomes" id="UP000289200"/>
    </source>
</evidence>
<protein>
    <submittedName>
        <fullName evidence="1">Uncharacterized protein</fullName>
    </submittedName>
</protein>
<accession>A0A3S4B3G3</accession>
<keyword evidence="2" id="KW-1185">Reference proteome</keyword>
<sequence length="49" mass="5316">MPTATKPPLPLPPPTVVLIDPATGRPTRAFYDLLRSLHDLVSALRAEIP</sequence>
<reference evidence="2" key="1">
    <citation type="submission" date="2018-10" db="EMBL/GenBank/DDBJ databases">
        <authorList>
            <person name="Peiro R."/>
            <person name="Begona"/>
            <person name="Cbmso G."/>
            <person name="Lopez M."/>
            <person name="Gonzalez S."/>
            <person name="Sacristan E."/>
            <person name="Castillo E."/>
        </authorList>
    </citation>
    <scope>NUCLEOTIDE SEQUENCE [LARGE SCALE GENOMIC DNA]</scope>
</reference>
<evidence type="ECO:0000313" key="1">
    <source>
        <dbReference type="EMBL" id="VCU10775.1"/>
    </source>
</evidence>
<dbReference type="RefSeq" id="WP_158859779.1">
    <property type="nucleotide sequence ID" value="NZ_NPEW01000428.1"/>
</dbReference>
<name>A0A3S4B3G3_9BRAD</name>
<proteinExistence type="predicted"/>
<dbReference type="Proteomes" id="UP000289200">
    <property type="component" value="Unassembled WGS sequence"/>
</dbReference>
<organism evidence="1 2">
    <name type="scientific">Rhodoplanes serenus</name>
    <dbReference type="NCBI Taxonomy" id="200615"/>
    <lineage>
        <taxon>Bacteria</taxon>
        <taxon>Pseudomonadati</taxon>
        <taxon>Pseudomonadota</taxon>
        <taxon>Alphaproteobacteria</taxon>
        <taxon>Hyphomicrobiales</taxon>
        <taxon>Nitrobacteraceae</taxon>
        <taxon>Rhodoplanes</taxon>
    </lineage>
</organism>
<dbReference type="AlphaFoldDB" id="A0A3S4B3G3"/>
<dbReference type="EMBL" id="UWOC01000180">
    <property type="protein sequence ID" value="VCU10775.1"/>
    <property type="molecule type" value="Genomic_DNA"/>
</dbReference>
<comment type="caution">
    <text evidence="1">The sequence shown here is derived from an EMBL/GenBank/DDBJ whole genome shotgun (WGS) entry which is preliminary data.</text>
</comment>